<sequence>MSTPTALSGSSNHQIRLASRPVGLPTRANWNFTTEPVAEPGPGGVLVKTLYLSLDPAMRGWMNEGKSYIPPVELGAVMRAGGVGQVIASQNPAFAVGDYVNAGLDVQEYCRIPEEQIKRSGIFKIDPGLGLTPWLNVLGLPGMTGYFGLLDVGLPKTGETVVVSGAAGAVGQTVGQLAKLKGCRVVGIAGGRAKCDWVVNELGFDACIDYKAGEVKAGLKEHCPKGVDIYFDNVGGEILDLVLTRITRGARIIICGAISQYNNTTPVKGPANYLSLLVNRARMEGIVVFDYADRYPQAIAELAGYLKAGTLKSREDVVQGLDTFPETLLKLFSGENFGKLVLQVAPA</sequence>
<dbReference type="Pfam" id="PF16884">
    <property type="entry name" value="ADH_N_2"/>
    <property type="match status" value="1"/>
</dbReference>
<evidence type="ECO:0000313" key="4">
    <source>
        <dbReference type="Proteomes" id="UP001596084"/>
    </source>
</evidence>
<keyword evidence="4" id="KW-1185">Reference proteome</keyword>
<comment type="caution">
    <text evidence="3">The sequence shown here is derived from an EMBL/GenBank/DDBJ whole genome shotgun (WGS) entry which is preliminary data.</text>
</comment>
<evidence type="ECO:0000259" key="2">
    <source>
        <dbReference type="SMART" id="SM00829"/>
    </source>
</evidence>
<proteinExistence type="predicted"/>
<dbReference type="InterPro" id="IPR013149">
    <property type="entry name" value="ADH-like_C"/>
</dbReference>
<dbReference type="GO" id="GO:0016491">
    <property type="term" value="F:oxidoreductase activity"/>
    <property type="evidence" value="ECO:0007669"/>
    <property type="project" value="UniProtKB-KW"/>
</dbReference>
<evidence type="ECO:0000313" key="3">
    <source>
        <dbReference type="EMBL" id="MFC5523755.1"/>
    </source>
</evidence>
<evidence type="ECO:0000256" key="1">
    <source>
        <dbReference type="ARBA" id="ARBA00023002"/>
    </source>
</evidence>
<dbReference type="InterPro" id="IPR045010">
    <property type="entry name" value="MDR_fam"/>
</dbReference>
<dbReference type="Gene3D" id="3.90.180.10">
    <property type="entry name" value="Medium-chain alcohol dehydrogenases, catalytic domain"/>
    <property type="match status" value="1"/>
</dbReference>
<dbReference type="InterPro" id="IPR041694">
    <property type="entry name" value="ADH_N_2"/>
</dbReference>
<dbReference type="CDD" id="cd05288">
    <property type="entry name" value="PGDH"/>
    <property type="match status" value="1"/>
</dbReference>
<dbReference type="EMBL" id="JBHSMX010000066">
    <property type="protein sequence ID" value="MFC5523755.1"/>
    <property type="molecule type" value="Genomic_DNA"/>
</dbReference>
<name>A0ABW0QG23_9BURK</name>
<dbReference type="Proteomes" id="UP001596084">
    <property type="component" value="Unassembled WGS sequence"/>
</dbReference>
<dbReference type="SUPFAM" id="SSF50129">
    <property type="entry name" value="GroES-like"/>
    <property type="match status" value="1"/>
</dbReference>
<dbReference type="InterPro" id="IPR020843">
    <property type="entry name" value="ER"/>
</dbReference>
<reference evidence="4" key="1">
    <citation type="journal article" date="2019" name="Int. J. Syst. Evol. Microbiol.">
        <title>The Global Catalogue of Microorganisms (GCM) 10K type strain sequencing project: providing services to taxonomists for standard genome sequencing and annotation.</title>
        <authorList>
            <consortium name="The Broad Institute Genomics Platform"/>
            <consortium name="The Broad Institute Genome Sequencing Center for Infectious Disease"/>
            <person name="Wu L."/>
            <person name="Ma J."/>
        </authorList>
    </citation>
    <scope>NUCLEOTIDE SEQUENCE [LARGE SCALE GENOMIC DNA]</scope>
    <source>
        <strain evidence="4">CGMCC 4.7277</strain>
    </source>
</reference>
<protein>
    <submittedName>
        <fullName evidence="3">NADP-dependent oxidoreductase</fullName>
        <ecNumber evidence="3">1.-.-.-</ecNumber>
    </submittedName>
</protein>
<dbReference type="SUPFAM" id="SSF51735">
    <property type="entry name" value="NAD(P)-binding Rossmann-fold domains"/>
    <property type="match status" value="1"/>
</dbReference>
<organism evidence="3 4">
    <name type="scientific">Polaromonas jejuensis</name>
    <dbReference type="NCBI Taxonomy" id="457502"/>
    <lineage>
        <taxon>Bacteria</taxon>
        <taxon>Pseudomonadati</taxon>
        <taxon>Pseudomonadota</taxon>
        <taxon>Betaproteobacteria</taxon>
        <taxon>Burkholderiales</taxon>
        <taxon>Comamonadaceae</taxon>
        <taxon>Polaromonas</taxon>
    </lineage>
</organism>
<accession>A0ABW0QG23</accession>
<keyword evidence="1 3" id="KW-0560">Oxidoreductase</keyword>
<dbReference type="Pfam" id="PF00107">
    <property type="entry name" value="ADH_zinc_N"/>
    <property type="match status" value="1"/>
</dbReference>
<dbReference type="SMART" id="SM00829">
    <property type="entry name" value="PKS_ER"/>
    <property type="match status" value="1"/>
</dbReference>
<dbReference type="RefSeq" id="WP_068834837.1">
    <property type="nucleotide sequence ID" value="NZ_JBHSMX010000066.1"/>
</dbReference>
<dbReference type="PANTHER" id="PTHR43205">
    <property type="entry name" value="PROSTAGLANDIN REDUCTASE"/>
    <property type="match status" value="1"/>
</dbReference>
<dbReference type="InterPro" id="IPR011032">
    <property type="entry name" value="GroES-like_sf"/>
</dbReference>
<feature type="domain" description="Enoyl reductase (ER)" evidence="2">
    <location>
        <begin position="23"/>
        <end position="342"/>
    </location>
</feature>
<dbReference type="Gene3D" id="3.40.50.720">
    <property type="entry name" value="NAD(P)-binding Rossmann-like Domain"/>
    <property type="match status" value="1"/>
</dbReference>
<dbReference type="EC" id="1.-.-.-" evidence="3"/>
<dbReference type="InterPro" id="IPR036291">
    <property type="entry name" value="NAD(P)-bd_dom_sf"/>
</dbReference>
<dbReference type="PANTHER" id="PTHR43205:SF7">
    <property type="entry name" value="PROSTAGLANDIN REDUCTASE 1"/>
    <property type="match status" value="1"/>
</dbReference>
<gene>
    <name evidence="3" type="ORF">ACFPP7_22955</name>
</gene>